<evidence type="ECO:0000313" key="11">
    <source>
        <dbReference type="EMBL" id="PIP57940.1"/>
    </source>
</evidence>
<feature type="transmembrane region" description="Helical" evidence="10">
    <location>
        <begin position="282"/>
        <end position="305"/>
    </location>
</feature>
<evidence type="ECO:0000256" key="7">
    <source>
        <dbReference type="ARBA" id="ARBA00022824"/>
    </source>
</evidence>
<dbReference type="GO" id="GO:0006506">
    <property type="term" value="P:GPI anchor biosynthetic process"/>
    <property type="evidence" value="ECO:0007669"/>
    <property type="project" value="UniProtKB-UniPathway"/>
</dbReference>
<evidence type="ECO:0000256" key="2">
    <source>
        <dbReference type="ARBA" id="ARBA00004687"/>
    </source>
</evidence>
<sequence>MVKKLLIFLLLSRIIIYFVGKNIISFANQWDSPHYLYLAENWYTNIGDQANFIVFLPLYPFLIKIFSLGLFNYKIVSLFLSNLFFILGGLIFYKLLRIDYSEKFSVLVLILMSIFPTSFFFSSTYPESLYLFLFSLSLYLIRKNHLVASFATASLLTLTRPFGILIWLPLFIESLKKNKLIKVLPTISFFCLSSILIYLLINYSVYRDFLAFQKILQNNWGKSFGFPWKGILNSWKIALGGRSWDEYKVFVGWSEALTSTIAWLIIPPSFIKKFKIRTSYVIYYLMGVIMMTSTGFILSSPRYLLSLPPFFIILAKILKFNLLKIIWLIISITLLLSLSFNFSRGLWSF</sequence>
<evidence type="ECO:0000256" key="4">
    <source>
        <dbReference type="ARBA" id="ARBA00022676"/>
    </source>
</evidence>
<organism evidence="11 12">
    <name type="scientific">Candidatus Woesebacteria bacterium CG22_combo_CG10-13_8_21_14_all_39_10</name>
    <dbReference type="NCBI Taxonomy" id="1975059"/>
    <lineage>
        <taxon>Bacteria</taxon>
        <taxon>Candidatus Woeseibacteriota</taxon>
    </lineage>
</organism>
<reference evidence="11 12" key="1">
    <citation type="submission" date="2017-09" db="EMBL/GenBank/DDBJ databases">
        <title>Depth-based differentiation of microbial function through sediment-hosted aquifers and enrichment of novel symbionts in the deep terrestrial subsurface.</title>
        <authorList>
            <person name="Probst A.J."/>
            <person name="Ladd B."/>
            <person name="Jarett J.K."/>
            <person name="Geller-Mcgrath D.E."/>
            <person name="Sieber C.M."/>
            <person name="Emerson J.B."/>
            <person name="Anantharaman K."/>
            <person name="Thomas B.C."/>
            <person name="Malmstrom R."/>
            <person name="Stieglmeier M."/>
            <person name="Klingl A."/>
            <person name="Woyke T."/>
            <person name="Ryan C.M."/>
            <person name="Banfield J.F."/>
        </authorList>
    </citation>
    <scope>NUCLEOTIDE SEQUENCE [LARGE SCALE GENOMIC DNA]</scope>
    <source>
        <strain evidence="11">CG22_combo_CG10-13_8_21_14_all_39_10</strain>
    </source>
</reference>
<dbReference type="GO" id="GO:0016020">
    <property type="term" value="C:membrane"/>
    <property type="evidence" value="ECO:0007669"/>
    <property type="project" value="GOC"/>
</dbReference>
<evidence type="ECO:0000313" key="12">
    <source>
        <dbReference type="Proteomes" id="UP000229847"/>
    </source>
</evidence>
<proteinExistence type="predicted"/>
<feature type="transmembrane region" description="Helical" evidence="10">
    <location>
        <begin position="145"/>
        <end position="168"/>
    </location>
</feature>
<dbReference type="EMBL" id="PCSW01000010">
    <property type="protein sequence ID" value="PIP57940.1"/>
    <property type="molecule type" value="Genomic_DNA"/>
</dbReference>
<keyword evidence="9 10" id="KW-0472">Membrane</keyword>
<feature type="transmembrane region" description="Helical" evidence="10">
    <location>
        <begin position="104"/>
        <end position="125"/>
    </location>
</feature>
<evidence type="ECO:0000256" key="9">
    <source>
        <dbReference type="ARBA" id="ARBA00023136"/>
    </source>
</evidence>
<dbReference type="PANTHER" id="PTHR12468">
    <property type="entry name" value="GPI MANNOSYLTRANSFERASE 2"/>
    <property type="match status" value="1"/>
</dbReference>
<accession>A0A2H0BLN3</accession>
<evidence type="ECO:0000256" key="8">
    <source>
        <dbReference type="ARBA" id="ARBA00022989"/>
    </source>
</evidence>
<evidence type="ECO:0000256" key="6">
    <source>
        <dbReference type="ARBA" id="ARBA00022692"/>
    </source>
</evidence>
<comment type="caution">
    <text evidence="11">The sequence shown here is derived from an EMBL/GenBank/DDBJ whole genome shotgun (WGS) entry which is preliminary data.</text>
</comment>
<keyword evidence="3" id="KW-0337">GPI-anchor biosynthesis</keyword>
<comment type="subcellular location">
    <subcellularLocation>
        <location evidence="1">Endoplasmic reticulum membrane</location>
        <topology evidence="1">Multi-pass membrane protein</topology>
    </subcellularLocation>
</comment>
<feature type="transmembrane region" description="Helical" evidence="10">
    <location>
        <begin position="180"/>
        <end position="201"/>
    </location>
</feature>
<evidence type="ECO:0000256" key="3">
    <source>
        <dbReference type="ARBA" id="ARBA00022502"/>
    </source>
</evidence>
<keyword evidence="8 10" id="KW-1133">Transmembrane helix</keyword>
<dbReference type="InterPro" id="IPR007315">
    <property type="entry name" value="PIG-V/Gpi18"/>
</dbReference>
<evidence type="ECO:0000256" key="10">
    <source>
        <dbReference type="SAM" id="Phobius"/>
    </source>
</evidence>
<evidence type="ECO:0008006" key="13">
    <source>
        <dbReference type="Google" id="ProtNLM"/>
    </source>
</evidence>
<dbReference type="PANTHER" id="PTHR12468:SF2">
    <property type="entry name" value="GPI MANNOSYLTRANSFERASE 2"/>
    <property type="match status" value="1"/>
</dbReference>
<dbReference type="GO" id="GO:0031501">
    <property type="term" value="C:mannosyltransferase complex"/>
    <property type="evidence" value="ECO:0007669"/>
    <property type="project" value="TreeGrafter"/>
</dbReference>
<feature type="transmembrane region" description="Helical" evidence="10">
    <location>
        <begin position="71"/>
        <end position="92"/>
    </location>
</feature>
<evidence type="ECO:0000256" key="5">
    <source>
        <dbReference type="ARBA" id="ARBA00022679"/>
    </source>
</evidence>
<keyword evidence="7" id="KW-0256">Endoplasmic reticulum</keyword>
<name>A0A2H0BLN3_9BACT</name>
<feature type="transmembrane region" description="Helical" evidence="10">
    <location>
        <begin position="325"/>
        <end position="343"/>
    </location>
</feature>
<keyword evidence="4" id="KW-0328">Glycosyltransferase</keyword>
<protein>
    <recommendedName>
        <fullName evidence="13">Glycosyltransferase RgtA/B/C/D-like domain-containing protein</fullName>
    </recommendedName>
</protein>
<feature type="transmembrane region" description="Helical" evidence="10">
    <location>
        <begin position="250"/>
        <end position="270"/>
    </location>
</feature>
<dbReference type="GO" id="GO:0000009">
    <property type="term" value="F:alpha-1,6-mannosyltransferase activity"/>
    <property type="evidence" value="ECO:0007669"/>
    <property type="project" value="InterPro"/>
</dbReference>
<evidence type="ECO:0000256" key="1">
    <source>
        <dbReference type="ARBA" id="ARBA00004477"/>
    </source>
</evidence>
<keyword evidence="6 10" id="KW-0812">Transmembrane</keyword>
<dbReference type="GO" id="GO:0004376">
    <property type="term" value="F:GPI mannosyltransferase activity"/>
    <property type="evidence" value="ECO:0007669"/>
    <property type="project" value="InterPro"/>
</dbReference>
<keyword evidence="5" id="KW-0808">Transferase</keyword>
<comment type="pathway">
    <text evidence="2">Glycolipid biosynthesis; glycosylphosphatidylinositol-anchor biosynthesis.</text>
</comment>
<dbReference type="UniPathway" id="UPA00196"/>
<dbReference type="Proteomes" id="UP000229847">
    <property type="component" value="Unassembled WGS sequence"/>
</dbReference>
<dbReference type="AlphaFoldDB" id="A0A2H0BLN3"/>
<gene>
    <name evidence="11" type="ORF">COX03_00375</name>
</gene>